<evidence type="ECO:0000256" key="1">
    <source>
        <dbReference type="ARBA" id="ARBA00006484"/>
    </source>
</evidence>
<reference evidence="3" key="1">
    <citation type="journal article" date="2021" name="Microorganisms">
        <title>Acidisoma silvae sp. nov. and Acidisomacellulosilytica sp. nov., Two Acidophilic Bacteria Isolated from Decaying Wood, Hydrolyzing Cellulose and Producing Poly-3-hydroxybutyrate.</title>
        <authorList>
            <person name="Mieszkin S."/>
            <person name="Pouder E."/>
            <person name="Uroz S."/>
            <person name="Simon-Colin C."/>
            <person name="Alain K."/>
        </authorList>
    </citation>
    <scope>NUCLEOTIDE SEQUENCE</scope>
    <source>
        <strain evidence="3">HW T2.11</strain>
    </source>
</reference>
<dbReference type="Pfam" id="PF13561">
    <property type="entry name" value="adh_short_C2"/>
    <property type="match status" value="1"/>
</dbReference>
<dbReference type="Gene3D" id="3.40.50.720">
    <property type="entry name" value="NAD(P)-binding Rossmann-like Domain"/>
    <property type="match status" value="1"/>
</dbReference>
<accession>A0A963YRN0</accession>
<dbReference type="SUPFAM" id="SSF51735">
    <property type="entry name" value="NAD(P)-binding Rossmann-fold domains"/>
    <property type="match status" value="1"/>
</dbReference>
<dbReference type="FunFam" id="3.40.50.720:FF:000084">
    <property type="entry name" value="Short-chain dehydrogenase reductase"/>
    <property type="match status" value="1"/>
</dbReference>
<dbReference type="Proteomes" id="UP000708298">
    <property type="component" value="Unassembled WGS sequence"/>
</dbReference>
<dbReference type="PRINTS" id="PR00081">
    <property type="entry name" value="GDHRDH"/>
</dbReference>
<dbReference type="AlphaFoldDB" id="A0A963YRN0"/>
<gene>
    <name evidence="3" type="ORF">ASILVAE211_09110</name>
</gene>
<dbReference type="CDD" id="cd05233">
    <property type="entry name" value="SDR_c"/>
    <property type="match status" value="1"/>
</dbReference>
<name>A0A963YRN0_9PROT</name>
<keyword evidence="2" id="KW-0560">Oxidoreductase</keyword>
<evidence type="ECO:0000313" key="3">
    <source>
        <dbReference type="EMBL" id="MCB8875337.1"/>
    </source>
</evidence>
<dbReference type="PANTHER" id="PTHR24321:SF14">
    <property type="entry name" value="SHORT-CHAIN TYPE DEHYDROGENASE_REDUCTASE BLR2146-RELATED"/>
    <property type="match status" value="1"/>
</dbReference>
<evidence type="ECO:0000256" key="2">
    <source>
        <dbReference type="ARBA" id="ARBA00023002"/>
    </source>
</evidence>
<comment type="caution">
    <text evidence="3">The sequence shown here is derived from an EMBL/GenBank/DDBJ whole genome shotgun (WGS) entry which is preliminary data.</text>
</comment>
<proteinExistence type="inferred from homology"/>
<dbReference type="InterPro" id="IPR036291">
    <property type="entry name" value="NAD(P)-bd_dom_sf"/>
</dbReference>
<comment type="similarity">
    <text evidence="1">Belongs to the short-chain dehydrogenases/reductases (SDR) family.</text>
</comment>
<sequence length="258" mass="26824">MSAQRWAFITGAGGDIGGATAALLAQRGWGVICADIDGAKAEARAAAIRAEGGAAQAMTLDVTDEAAVNEAARAALAIGDVRALINNAGRAFGANMRVMDYATWRRDMLLNLDSAYLCISAFQDHLLKQGGSIVNMGSVNGLGMFGHPAYSAAKAGLMHLTRVLAVEFGDRGVRVNAVAPGTVRTQAWDERLAANPAVFDELTAWYPLRKVAVPADVAAAVAFLVSDDAAHITGVILPVDGGISAGVTKLYQSITQQQ</sequence>
<dbReference type="PRINTS" id="PR00080">
    <property type="entry name" value="SDRFAMILY"/>
</dbReference>
<keyword evidence="4" id="KW-1185">Reference proteome</keyword>
<dbReference type="RefSeq" id="WP_227320996.1">
    <property type="nucleotide sequence ID" value="NZ_JAESVB010000003.1"/>
</dbReference>
<organism evidence="3 4">
    <name type="scientific">Acidisoma silvae</name>
    <dbReference type="NCBI Taxonomy" id="2802396"/>
    <lineage>
        <taxon>Bacteria</taxon>
        <taxon>Pseudomonadati</taxon>
        <taxon>Pseudomonadota</taxon>
        <taxon>Alphaproteobacteria</taxon>
        <taxon>Acetobacterales</taxon>
        <taxon>Acidocellaceae</taxon>
        <taxon>Acidisoma</taxon>
    </lineage>
</organism>
<protein>
    <submittedName>
        <fullName evidence="3">SDR family oxidoreductase</fullName>
    </submittedName>
</protein>
<dbReference type="EMBL" id="JAESVB010000003">
    <property type="protein sequence ID" value="MCB8875337.1"/>
    <property type="molecule type" value="Genomic_DNA"/>
</dbReference>
<reference evidence="3" key="2">
    <citation type="submission" date="2021-01" db="EMBL/GenBank/DDBJ databases">
        <authorList>
            <person name="Mieszkin S."/>
            <person name="Pouder E."/>
            <person name="Alain K."/>
        </authorList>
    </citation>
    <scope>NUCLEOTIDE SEQUENCE</scope>
    <source>
        <strain evidence="3">HW T2.11</strain>
    </source>
</reference>
<dbReference type="PANTHER" id="PTHR24321">
    <property type="entry name" value="DEHYDROGENASES, SHORT CHAIN"/>
    <property type="match status" value="1"/>
</dbReference>
<dbReference type="GO" id="GO:0016491">
    <property type="term" value="F:oxidoreductase activity"/>
    <property type="evidence" value="ECO:0007669"/>
    <property type="project" value="UniProtKB-KW"/>
</dbReference>
<evidence type="ECO:0000313" key="4">
    <source>
        <dbReference type="Proteomes" id="UP000708298"/>
    </source>
</evidence>
<dbReference type="InterPro" id="IPR002347">
    <property type="entry name" value="SDR_fam"/>
</dbReference>